<proteinExistence type="predicted"/>
<dbReference type="OrthoDB" id="277029at2759"/>
<dbReference type="Pfam" id="PF09174">
    <property type="entry name" value="Maf1"/>
    <property type="match status" value="1"/>
</dbReference>
<dbReference type="GO" id="GO:0000994">
    <property type="term" value="F:RNA polymerase III core binding"/>
    <property type="evidence" value="ECO:0007669"/>
    <property type="project" value="TreeGrafter"/>
</dbReference>
<feature type="compositionally biased region" description="Polar residues" evidence="1">
    <location>
        <begin position="57"/>
        <end position="79"/>
    </location>
</feature>
<feature type="non-terminal residue" evidence="2">
    <location>
        <position position="1"/>
    </location>
</feature>
<dbReference type="GO" id="GO:0005634">
    <property type="term" value="C:nucleus"/>
    <property type="evidence" value="ECO:0007669"/>
    <property type="project" value="TreeGrafter"/>
</dbReference>
<reference evidence="3" key="1">
    <citation type="submission" date="2016-04" db="EMBL/GenBank/DDBJ databases">
        <title>Comparative genomics of biotechnologically important yeasts.</title>
        <authorList>
            <consortium name="DOE Joint Genome Institute"/>
            <person name="Riley R."/>
            <person name="Haridas S."/>
            <person name="Wolfe K.H."/>
            <person name="Lopes M.R."/>
            <person name="Hittinger C.T."/>
            <person name="Goker M."/>
            <person name="Salamov A."/>
            <person name="Wisecaver J."/>
            <person name="Long T.M."/>
            <person name="Aerts A.L."/>
            <person name="Barry K."/>
            <person name="Choi C."/>
            <person name="Clum A."/>
            <person name="Coughlan A.Y."/>
            <person name="Deshpande S."/>
            <person name="Douglass A.P."/>
            <person name="Hanson S.J."/>
            <person name="Klenk H.-P."/>
            <person name="Labutti K."/>
            <person name="Lapidus A."/>
            <person name="Lindquist E."/>
            <person name="Lipzen A."/>
            <person name="Meier-Kolthoff J.P."/>
            <person name="Ohm R.A."/>
            <person name="Otillar R.P."/>
            <person name="Pangilinan J."/>
            <person name="Peng Y."/>
            <person name="Rokas A."/>
            <person name="Rosa C.A."/>
            <person name="Scheuner C."/>
            <person name="Sibirny A.A."/>
            <person name="Slot J.C."/>
            <person name="Stielow J.B."/>
            <person name="Sun H."/>
            <person name="Kurtzman C.P."/>
            <person name="Blackwell M."/>
            <person name="Grigoriev I.V."/>
            <person name="Jeffries T.W."/>
        </authorList>
    </citation>
    <scope>NUCLEOTIDE SEQUENCE [LARGE SCALE GENOMIC DNA]</scope>
    <source>
        <strain evidence="3">NRRL YB-2248</strain>
    </source>
</reference>
<dbReference type="GO" id="GO:0016480">
    <property type="term" value="P:negative regulation of transcription by RNA polymerase III"/>
    <property type="evidence" value="ECO:0007669"/>
    <property type="project" value="InterPro"/>
</dbReference>
<sequence>LQYIDEFDIELVNQALTFDTADAHIQGTCDLFTTKPIGSDRKLYKTLDKLYSNTSASKTDSTAINDNDNSKSRTNSDASLSPILEPTQDQDHFTHHTYNTVSISATDDPIHYSPFGPLFQQSSRRILAYIIAILNSTFPDHDFSTVQPTNFSSIPSPSELIYRINSLLISLGKSNNLDWIWQTINTHMDLEDCLCFTYEPEQSFLNDLNSSLWCNMYFIYNKKKKRVAFIYLSAMRLMPNDTNARRNSKLGTLDEDLAAFDETQEEWDLRYAGDDERNGVTYEDVFDEEDDDVLYEDEDDLDDERDYVQE</sequence>
<dbReference type="STRING" id="983967.A0A1E4T1E3"/>
<keyword evidence="3" id="KW-1185">Reference proteome</keyword>
<dbReference type="PANTHER" id="PTHR22504">
    <property type="entry name" value="REPRESSOR OF RNA POLYMERASE III TRANSCRIPTION MAF1"/>
    <property type="match status" value="1"/>
</dbReference>
<dbReference type="Proteomes" id="UP000094801">
    <property type="component" value="Unassembled WGS sequence"/>
</dbReference>
<dbReference type="PIRSF" id="PIRSF037240">
    <property type="entry name" value="RNA_polIII_Trep_MAF1"/>
    <property type="match status" value="1"/>
</dbReference>
<feature type="region of interest" description="Disordered" evidence="1">
    <location>
        <begin position="57"/>
        <end position="84"/>
    </location>
</feature>
<evidence type="ECO:0008006" key="4">
    <source>
        <dbReference type="Google" id="ProtNLM"/>
    </source>
</evidence>
<evidence type="ECO:0000256" key="1">
    <source>
        <dbReference type="SAM" id="MobiDB-lite"/>
    </source>
</evidence>
<organism evidence="2 3">
    <name type="scientific">[Candida] arabinofermentans NRRL YB-2248</name>
    <dbReference type="NCBI Taxonomy" id="983967"/>
    <lineage>
        <taxon>Eukaryota</taxon>
        <taxon>Fungi</taxon>
        <taxon>Dikarya</taxon>
        <taxon>Ascomycota</taxon>
        <taxon>Saccharomycotina</taxon>
        <taxon>Pichiomycetes</taxon>
        <taxon>Pichiales</taxon>
        <taxon>Pichiaceae</taxon>
        <taxon>Ogataea</taxon>
        <taxon>Ogataea/Candida clade</taxon>
    </lineage>
</organism>
<dbReference type="PANTHER" id="PTHR22504:SF0">
    <property type="entry name" value="REPRESSOR OF RNA POLYMERASE III TRANSCRIPTION MAF1 HOMOLOG"/>
    <property type="match status" value="1"/>
</dbReference>
<feature type="non-terminal residue" evidence="2">
    <location>
        <position position="310"/>
    </location>
</feature>
<dbReference type="Gene3D" id="3.40.1000.50">
    <property type="entry name" value="Repressor of RNA polymerase III transcription Maf1"/>
    <property type="match status" value="1"/>
</dbReference>
<protein>
    <recommendedName>
        <fullName evidence="4">Repressor of RNA polymerase III transcription MAF1</fullName>
    </recommendedName>
</protein>
<gene>
    <name evidence="2" type="ORF">CANARDRAFT_184539</name>
</gene>
<accession>A0A1E4T1E3</accession>
<dbReference type="InterPro" id="IPR038564">
    <property type="entry name" value="Maf1_sf"/>
</dbReference>
<dbReference type="InterPro" id="IPR015257">
    <property type="entry name" value="Maf1"/>
</dbReference>
<evidence type="ECO:0000313" key="2">
    <source>
        <dbReference type="EMBL" id="ODV85573.1"/>
    </source>
</evidence>
<evidence type="ECO:0000313" key="3">
    <source>
        <dbReference type="Proteomes" id="UP000094801"/>
    </source>
</evidence>
<dbReference type="EMBL" id="KV453852">
    <property type="protein sequence ID" value="ODV85573.1"/>
    <property type="molecule type" value="Genomic_DNA"/>
</dbReference>
<dbReference type="AlphaFoldDB" id="A0A1E4T1E3"/>
<name>A0A1E4T1E3_9ASCO</name>